<proteinExistence type="predicted"/>
<dbReference type="InterPro" id="IPR003615">
    <property type="entry name" value="HNH_nuc"/>
</dbReference>
<sequence length="283" mass="32889">MNEENNSDSGHPQGLPEPGSTELEGLGLSASHLQLYEFLYRMRENPPTMLEIRSHIAEENGEAPAQTDRRVRDLRAYFQIPAIPEGRSHRYHLTGWNRDRQNGLRRALSRRTRAQVLAPQRCAQCGRTPLDHQVVLVVDHKIPHDWGGSDELENLQPLCDECNSGKKAFYGEYNRYADQIRVAADHEEPHGRIGELLKAFQGDWVPADLISVVASMKQYQDDWQRRLRELRTLGWEYETKRLKDPETGRSLSFYRLSHWEPWPEGAIRTEIKRRERQVKKDSS</sequence>
<dbReference type="GO" id="GO:0003676">
    <property type="term" value="F:nucleic acid binding"/>
    <property type="evidence" value="ECO:0007669"/>
    <property type="project" value="InterPro"/>
</dbReference>
<protein>
    <recommendedName>
        <fullName evidence="2">HNH nuclease domain-containing protein</fullName>
    </recommendedName>
</protein>
<keyword evidence="4" id="KW-1185">Reference proteome</keyword>
<organism evidence="3 4">
    <name type="scientific">Streptomyces lacrimifluminis</name>
    <dbReference type="NCBI Taxonomy" id="1500077"/>
    <lineage>
        <taxon>Bacteria</taxon>
        <taxon>Bacillati</taxon>
        <taxon>Actinomycetota</taxon>
        <taxon>Actinomycetes</taxon>
        <taxon>Kitasatosporales</taxon>
        <taxon>Streptomycetaceae</taxon>
        <taxon>Streptomyces</taxon>
    </lineage>
</organism>
<evidence type="ECO:0000256" key="1">
    <source>
        <dbReference type="SAM" id="MobiDB-lite"/>
    </source>
</evidence>
<feature type="domain" description="HNH nuclease" evidence="2">
    <location>
        <begin position="111"/>
        <end position="164"/>
    </location>
</feature>
<dbReference type="Gene3D" id="1.10.30.50">
    <property type="match status" value="1"/>
</dbReference>
<dbReference type="GO" id="GO:0004519">
    <property type="term" value="F:endonuclease activity"/>
    <property type="evidence" value="ECO:0007669"/>
    <property type="project" value="InterPro"/>
</dbReference>
<evidence type="ECO:0000313" key="3">
    <source>
        <dbReference type="EMBL" id="GGJ31972.1"/>
    </source>
</evidence>
<dbReference type="GO" id="GO:0008270">
    <property type="term" value="F:zinc ion binding"/>
    <property type="evidence" value="ECO:0007669"/>
    <property type="project" value="InterPro"/>
</dbReference>
<dbReference type="Proteomes" id="UP000625682">
    <property type="component" value="Unassembled WGS sequence"/>
</dbReference>
<evidence type="ECO:0000313" key="4">
    <source>
        <dbReference type="Proteomes" id="UP000625682"/>
    </source>
</evidence>
<feature type="region of interest" description="Disordered" evidence="1">
    <location>
        <begin position="1"/>
        <end position="24"/>
    </location>
</feature>
<comment type="caution">
    <text evidence="3">The sequence shown here is derived from an EMBL/GenBank/DDBJ whole genome shotgun (WGS) entry which is preliminary data.</text>
</comment>
<dbReference type="Pfam" id="PF01844">
    <property type="entry name" value="HNH"/>
    <property type="match status" value="1"/>
</dbReference>
<accession>A0A917KZ25</accession>
<dbReference type="CDD" id="cd00085">
    <property type="entry name" value="HNHc"/>
    <property type="match status" value="1"/>
</dbReference>
<evidence type="ECO:0000259" key="2">
    <source>
        <dbReference type="SMART" id="SM00507"/>
    </source>
</evidence>
<reference evidence="3" key="1">
    <citation type="journal article" date="2014" name="Int. J. Syst. Evol. Microbiol.">
        <title>Complete genome sequence of Corynebacterium casei LMG S-19264T (=DSM 44701T), isolated from a smear-ripened cheese.</title>
        <authorList>
            <consortium name="US DOE Joint Genome Institute (JGI-PGF)"/>
            <person name="Walter F."/>
            <person name="Albersmeier A."/>
            <person name="Kalinowski J."/>
            <person name="Ruckert C."/>
        </authorList>
    </citation>
    <scope>NUCLEOTIDE SEQUENCE</scope>
    <source>
        <strain evidence="3">CGMCC 4.7272</strain>
    </source>
</reference>
<dbReference type="SMART" id="SM00507">
    <property type="entry name" value="HNHc"/>
    <property type="match status" value="1"/>
</dbReference>
<dbReference type="AlphaFoldDB" id="A0A917KZ25"/>
<gene>
    <name evidence="3" type="ORF">GCM10012282_30760</name>
</gene>
<name>A0A917KZ25_9ACTN</name>
<dbReference type="EMBL" id="BMMU01000008">
    <property type="protein sequence ID" value="GGJ31972.1"/>
    <property type="molecule type" value="Genomic_DNA"/>
</dbReference>
<reference evidence="3" key="2">
    <citation type="submission" date="2020-09" db="EMBL/GenBank/DDBJ databases">
        <authorList>
            <person name="Sun Q."/>
            <person name="Zhou Y."/>
        </authorList>
    </citation>
    <scope>NUCLEOTIDE SEQUENCE</scope>
    <source>
        <strain evidence="3">CGMCC 4.7272</strain>
    </source>
</reference>
<dbReference type="RefSeq" id="WP_189147882.1">
    <property type="nucleotide sequence ID" value="NZ_BAABER010000009.1"/>
</dbReference>
<dbReference type="InterPro" id="IPR002711">
    <property type="entry name" value="HNH"/>
</dbReference>